<evidence type="ECO:0000313" key="3">
    <source>
        <dbReference type="Proteomes" id="UP000248483"/>
    </source>
</evidence>
<dbReference type="Gene3D" id="1.20.1050.80">
    <property type="entry name" value="VPS9 domain"/>
    <property type="match status" value="1"/>
</dbReference>
<organism evidence="3 7">
    <name type="scientific">Delphinapterus leucas</name>
    <name type="common">Beluga whale</name>
    <dbReference type="NCBI Taxonomy" id="9749"/>
    <lineage>
        <taxon>Eukaryota</taxon>
        <taxon>Metazoa</taxon>
        <taxon>Chordata</taxon>
        <taxon>Craniata</taxon>
        <taxon>Vertebrata</taxon>
        <taxon>Euteleostomi</taxon>
        <taxon>Mammalia</taxon>
        <taxon>Eutheria</taxon>
        <taxon>Laurasiatheria</taxon>
        <taxon>Artiodactyla</taxon>
        <taxon>Whippomorpha</taxon>
        <taxon>Cetacea</taxon>
        <taxon>Odontoceti</taxon>
        <taxon>Monodontidae</taxon>
        <taxon>Delphinapterus</taxon>
    </lineage>
</organism>
<dbReference type="InterPro" id="IPR003409">
    <property type="entry name" value="MORN"/>
</dbReference>
<dbReference type="PROSITE" id="PS51205">
    <property type="entry name" value="VPS9"/>
    <property type="match status" value="1"/>
</dbReference>
<dbReference type="SMART" id="SM00698">
    <property type="entry name" value="MORN"/>
    <property type="match status" value="7"/>
</dbReference>
<protein>
    <submittedName>
        <fullName evidence="4 5">ALS2 C-terminal-like protein isoform X1</fullName>
    </submittedName>
</protein>
<dbReference type="GO" id="GO:0016197">
    <property type="term" value="P:endosomal transport"/>
    <property type="evidence" value="ECO:0007669"/>
    <property type="project" value="TreeGrafter"/>
</dbReference>
<dbReference type="AlphaFoldDB" id="A0A7F8K665"/>
<evidence type="ECO:0000313" key="8">
    <source>
        <dbReference type="RefSeq" id="XP_030618287.1"/>
    </source>
</evidence>
<dbReference type="GeneID" id="111174460"/>
<dbReference type="InterPro" id="IPR051984">
    <property type="entry name" value="Alsin"/>
</dbReference>
<dbReference type="GO" id="GO:0031267">
    <property type="term" value="F:small GTPase binding"/>
    <property type="evidence" value="ECO:0007669"/>
    <property type="project" value="TreeGrafter"/>
</dbReference>
<dbReference type="Proteomes" id="UP000248483">
    <property type="component" value="Unplaced"/>
</dbReference>
<dbReference type="RefSeq" id="XP_030618287.1">
    <property type="nucleotide sequence ID" value="XM_030762427.1"/>
</dbReference>
<evidence type="ECO:0000259" key="2">
    <source>
        <dbReference type="PROSITE" id="PS51205"/>
    </source>
</evidence>
<dbReference type="GO" id="GO:0031410">
    <property type="term" value="C:cytoplasmic vesicle"/>
    <property type="evidence" value="ECO:0007669"/>
    <property type="project" value="TreeGrafter"/>
</dbReference>
<sequence>MGSLLSSEVGWSWAFWAYSLRRHPAPMAAIRSNLAWFSGPESGTLAMCSPEEAALLRLEEVFSATLSRINSFVLQPLLEAEPSDPWGRECLQLLQQLHRSSQQLWEVTEESLHSLQERLRHPDSISLESLLLLHSADRVLQVHLEYIESYTSCVAVQAFQKAVKRRSEYWQGQRKALQQFLSGMSSEGSVGTALVQALRQPLTHHVQQCVLLLLSLRDTVGESHPTRELLVHTVTIFGNLQSFMRQELDQAMATQALWHTLSSRQRDVLCTPAHRLLQDSQDIPVTVTPLRAERVLLFDDALVLLQGHSVHTFDLKLVWVEPGQDRCMFHLLTPEEEFSLCSKDPQGQVAWQWKVTQAVCQTLRRKKDFPVLGAGLEPSEPPTCRCGAYTFRAEGRFSQATYEGEWYGGRPHGKGTLKWPDGRNHVGDFCQGLEHGFGIRLVPQASEDKFDCYKCHWREGSMCGYGICEYSTSEVYKGYFQEGLRHGFGVLESTPQTPQPCRYTGHWERGQRSGYGVQDDGDRGERYIGMWQADQRHGPGVVVTQAGVCYQGTFQADKMVGPGILLCEDDSLYEGTFTRDLTFVGKGKVTFPNGFTLEGSFGSGAGRGLHTQGVLDTAALPPDPGSTRKRQLGLGVFPVESRWQGVYGPFQDFVQAGCPGDLQEALLGFHVQSSRELRKSQEYLCCERTHPEDHAGRMEDILEELLQHRAPEALQQCLRKALSNSLHPLGKLLRTLMLTFQATYSGIGANKHLQGLAQEEVKQHAQELWAAYRGLLQVALQCKGQAPEEDQDAEARDLQVHRLMLPLVLPSFYSELFTLYLLLHEREDSLYSQGIANLSLFPDTKLLEFLDVQKHLWPLKDLMLTTNQPPGDRLPHFTRYSLVRDACFLSATECLQKMIQLPRCSTTVDPREKLEVLERTYGEIEATVSRMLGQEHKLPMDDLLPLLIYVVSRAQIQHLGAEIHLIRDMMAPIHTGGLYDFLLTALESCYEHIQKEDMRLHRLPSRWNSREPW</sequence>
<gene>
    <name evidence="4 5 6 7 8" type="primary">ALS2CL</name>
</gene>
<feature type="domain" description="VPS9" evidence="2">
    <location>
        <begin position="840"/>
        <end position="1002"/>
    </location>
</feature>
<dbReference type="RefSeq" id="XP_030618285.1">
    <property type="nucleotide sequence ID" value="XM_030762425.1"/>
</dbReference>
<dbReference type="PANTHER" id="PTHR46089:SF1">
    <property type="entry name" value="ALS2 C-TERMINAL-LIKE PROTEIN"/>
    <property type="match status" value="1"/>
</dbReference>
<name>A0A7F8K665_DELLE</name>
<dbReference type="Pfam" id="PF25383">
    <property type="entry name" value="PH_alsin"/>
    <property type="match status" value="1"/>
</dbReference>
<evidence type="ECO:0000256" key="1">
    <source>
        <dbReference type="ARBA" id="ARBA00022737"/>
    </source>
</evidence>
<dbReference type="SUPFAM" id="SSF48065">
    <property type="entry name" value="DBL homology domain (DH-domain)"/>
    <property type="match status" value="1"/>
</dbReference>
<dbReference type="InterPro" id="IPR003123">
    <property type="entry name" value="VPS9"/>
</dbReference>
<proteinExistence type="predicted"/>
<dbReference type="Gene3D" id="1.20.900.10">
    <property type="entry name" value="Dbl homology (DH) domain"/>
    <property type="match status" value="1"/>
</dbReference>
<evidence type="ECO:0000313" key="7">
    <source>
        <dbReference type="RefSeq" id="XP_030618286.1"/>
    </source>
</evidence>
<reference evidence="4 5" key="1">
    <citation type="submission" date="2025-04" db="UniProtKB">
        <authorList>
            <consortium name="RefSeq"/>
        </authorList>
    </citation>
    <scope>IDENTIFICATION</scope>
    <source>
        <tissue evidence="4 5">Blood</tissue>
    </source>
</reference>
<evidence type="ECO:0000313" key="5">
    <source>
        <dbReference type="RefSeq" id="XP_030618284.1"/>
    </source>
</evidence>
<keyword evidence="1" id="KW-0677">Repeat</keyword>
<evidence type="ECO:0000313" key="4">
    <source>
        <dbReference type="RefSeq" id="XP_030618283.1"/>
    </source>
</evidence>
<accession>A0A7F8K665</accession>
<evidence type="ECO:0000313" key="6">
    <source>
        <dbReference type="RefSeq" id="XP_030618285.1"/>
    </source>
</evidence>
<dbReference type="RefSeq" id="XP_030618286.1">
    <property type="nucleotide sequence ID" value="XM_030762426.1"/>
</dbReference>
<dbReference type="InterPro" id="IPR035899">
    <property type="entry name" value="DBL_dom_sf"/>
</dbReference>
<dbReference type="InterPro" id="IPR057248">
    <property type="entry name" value="Alsin-like_PH"/>
</dbReference>
<dbReference type="CTD" id="259173"/>
<dbReference type="RefSeq" id="XP_030618283.1">
    <property type="nucleotide sequence ID" value="XM_030762423.1"/>
</dbReference>
<dbReference type="PANTHER" id="PTHR46089">
    <property type="entry name" value="ALSIN HOMOLOG"/>
    <property type="match status" value="1"/>
</dbReference>
<dbReference type="Gene3D" id="2.20.110.10">
    <property type="entry name" value="Histone H3 K4-specific methyltransferase SET7/9 N-terminal domain"/>
    <property type="match status" value="2"/>
</dbReference>
<dbReference type="InterPro" id="IPR037191">
    <property type="entry name" value="VPS9_dom_sf"/>
</dbReference>
<dbReference type="RefSeq" id="XP_030618284.1">
    <property type="nucleotide sequence ID" value="XM_030762424.1"/>
</dbReference>
<dbReference type="SUPFAM" id="SSF109993">
    <property type="entry name" value="VPS9 domain"/>
    <property type="match status" value="1"/>
</dbReference>
<keyword evidence="3" id="KW-1185">Reference proteome</keyword>
<dbReference type="Pfam" id="PF02204">
    <property type="entry name" value="VPS9"/>
    <property type="match status" value="1"/>
</dbReference>
<dbReference type="SUPFAM" id="SSF82185">
    <property type="entry name" value="Histone H3 K4-specific methyltransferase SET7/9 N-terminal domain"/>
    <property type="match status" value="2"/>
</dbReference>
<dbReference type="Pfam" id="PF02493">
    <property type="entry name" value="MORN"/>
    <property type="match status" value="7"/>
</dbReference>
<dbReference type="GO" id="GO:0005085">
    <property type="term" value="F:guanyl-nucleotide exchange factor activity"/>
    <property type="evidence" value="ECO:0007669"/>
    <property type="project" value="TreeGrafter"/>
</dbReference>